<dbReference type="EnsemblMetazoa" id="ASIC001967-RA">
    <property type="protein sequence ID" value="ASIC001967-PA"/>
    <property type="gene ID" value="ASIC001967"/>
</dbReference>
<evidence type="ECO:0000256" key="1">
    <source>
        <dbReference type="SAM" id="MobiDB-lite"/>
    </source>
</evidence>
<evidence type="ECO:0000313" key="4">
    <source>
        <dbReference type="Proteomes" id="UP000030765"/>
    </source>
</evidence>
<feature type="compositionally biased region" description="Basic and acidic residues" evidence="1">
    <location>
        <begin position="1"/>
        <end position="16"/>
    </location>
</feature>
<dbReference type="EMBL" id="KE524485">
    <property type="protein sequence ID" value="KFB35386.1"/>
    <property type="molecule type" value="Genomic_DNA"/>
</dbReference>
<organism evidence="2">
    <name type="scientific">Anopheles sinensis</name>
    <name type="common">Mosquito</name>
    <dbReference type="NCBI Taxonomy" id="74873"/>
    <lineage>
        <taxon>Eukaryota</taxon>
        <taxon>Metazoa</taxon>
        <taxon>Ecdysozoa</taxon>
        <taxon>Arthropoda</taxon>
        <taxon>Hexapoda</taxon>
        <taxon>Insecta</taxon>
        <taxon>Pterygota</taxon>
        <taxon>Neoptera</taxon>
        <taxon>Endopterygota</taxon>
        <taxon>Diptera</taxon>
        <taxon>Nematocera</taxon>
        <taxon>Culicoidea</taxon>
        <taxon>Culicidae</taxon>
        <taxon>Anophelinae</taxon>
        <taxon>Anopheles</taxon>
    </lineage>
</organism>
<dbReference type="AlphaFoldDB" id="A0A084VBP2"/>
<proteinExistence type="predicted"/>
<feature type="region of interest" description="Disordered" evidence="1">
    <location>
        <begin position="1"/>
        <end position="55"/>
    </location>
</feature>
<dbReference type="VEuPathDB" id="VectorBase:ASIC001967"/>
<name>A0A084VBP2_ANOSI</name>
<gene>
    <name evidence="2" type="ORF">ZHAS_00001967</name>
</gene>
<sequence length="55" mass="5880">MLDHPHRRNVDQHPDSPRANANAGTGIGPKNPPHGRNRSGADEWPHRGAAADAAK</sequence>
<evidence type="ECO:0000313" key="3">
    <source>
        <dbReference type="EnsemblMetazoa" id="ASIC001967-PA"/>
    </source>
</evidence>
<accession>A0A084VBP2</accession>
<reference evidence="2 4" key="1">
    <citation type="journal article" date="2014" name="BMC Genomics">
        <title>Genome sequence of Anopheles sinensis provides insight into genetics basis of mosquito competence for malaria parasites.</title>
        <authorList>
            <person name="Zhou D."/>
            <person name="Zhang D."/>
            <person name="Ding G."/>
            <person name="Shi L."/>
            <person name="Hou Q."/>
            <person name="Ye Y."/>
            <person name="Xu Y."/>
            <person name="Zhou H."/>
            <person name="Xiong C."/>
            <person name="Li S."/>
            <person name="Yu J."/>
            <person name="Hong S."/>
            <person name="Yu X."/>
            <person name="Zou P."/>
            <person name="Chen C."/>
            <person name="Chang X."/>
            <person name="Wang W."/>
            <person name="Lv Y."/>
            <person name="Sun Y."/>
            <person name="Ma L."/>
            <person name="Shen B."/>
            <person name="Zhu C."/>
        </authorList>
    </citation>
    <scope>NUCLEOTIDE SEQUENCE [LARGE SCALE GENOMIC DNA]</scope>
</reference>
<reference evidence="3" key="2">
    <citation type="submission" date="2020-05" db="UniProtKB">
        <authorList>
            <consortium name="EnsemblMetazoa"/>
        </authorList>
    </citation>
    <scope>IDENTIFICATION</scope>
</reference>
<keyword evidence="4" id="KW-1185">Reference proteome</keyword>
<dbReference type="Proteomes" id="UP000030765">
    <property type="component" value="Unassembled WGS sequence"/>
</dbReference>
<dbReference type="EMBL" id="ATLV01008703">
    <property type="status" value="NOT_ANNOTATED_CDS"/>
    <property type="molecule type" value="Genomic_DNA"/>
</dbReference>
<evidence type="ECO:0000313" key="2">
    <source>
        <dbReference type="EMBL" id="KFB35386.1"/>
    </source>
</evidence>
<protein>
    <submittedName>
        <fullName evidence="2 3">Uncharacterized protein</fullName>
    </submittedName>
</protein>